<feature type="region of interest" description="Disordered" evidence="1">
    <location>
        <begin position="74"/>
        <end position="99"/>
    </location>
</feature>
<evidence type="ECO:0000313" key="3">
    <source>
        <dbReference type="Proteomes" id="UP000075920"/>
    </source>
</evidence>
<sequence>MLSQLPHNAEDTGRCGIAVKQRETENVAHCIMNNVNVKDDNRDLQNRKDACECELGRTTKIACTSKAKDFSHSSKQSSQVSDTVLPLPSTQQPTGDFPVKIKSHVSTSPICAHYYSSGRAEPSPKFAICFLSAKHLAPVSVSGAKRTAKSSCNKNCQQQHHLSLTARHHKLQKCSQYPTRVDELAHYSPPQTLKMNSSLACHGTFLNTYCLPGSYIALTMREFTSKRSSHQDEMRSLITCGMLSIDGAVVMMWFKFCPE</sequence>
<dbReference type="Proteomes" id="UP000075920">
    <property type="component" value="Unassembled WGS sequence"/>
</dbReference>
<organism evidence="2 3">
    <name type="scientific">Anopheles minimus</name>
    <dbReference type="NCBI Taxonomy" id="112268"/>
    <lineage>
        <taxon>Eukaryota</taxon>
        <taxon>Metazoa</taxon>
        <taxon>Ecdysozoa</taxon>
        <taxon>Arthropoda</taxon>
        <taxon>Hexapoda</taxon>
        <taxon>Insecta</taxon>
        <taxon>Pterygota</taxon>
        <taxon>Neoptera</taxon>
        <taxon>Endopterygota</taxon>
        <taxon>Diptera</taxon>
        <taxon>Nematocera</taxon>
        <taxon>Culicoidea</taxon>
        <taxon>Culicidae</taxon>
        <taxon>Anophelinae</taxon>
        <taxon>Anopheles</taxon>
    </lineage>
</organism>
<reference evidence="3" key="1">
    <citation type="submission" date="2013-03" db="EMBL/GenBank/DDBJ databases">
        <title>The Genome Sequence of Anopheles minimus MINIMUS1.</title>
        <authorList>
            <consortium name="The Broad Institute Genomics Platform"/>
            <person name="Neafsey D.E."/>
            <person name="Walton C."/>
            <person name="Walker B."/>
            <person name="Young S.K."/>
            <person name="Zeng Q."/>
            <person name="Gargeya S."/>
            <person name="Fitzgerald M."/>
            <person name="Haas B."/>
            <person name="Abouelleil A."/>
            <person name="Allen A.W."/>
            <person name="Alvarado L."/>
            <person name="Arachchi H.M."/>
            <person name="Berlin A.M."/>
            <person name="Chapman S.B."/>
            <person name="Gainer-Dewar J."/>
            <person name="Goldberg J."/>
            <person name="Griggs A."/>
            <person name="Gujja S."/>
            <person name="Hansen M."/>
            <person name="Howarth C."/>
            <person name="Imamovic A."/>
            <person name="Ireland A."/>
            <person name="Larimer J."/>
            <person name="McCowan C."/>
            <person name="Murphy C."/>
            <person name="Pearson M."/>
            <person name="Poon T.W."/>
            <person name="Priest M."/>
            <person name="Roberts A."/>
            <person name="Saif S."/>
            <person name="Shea T."/>
            <person name="Sisk P."/>
            <person name="Sykes S."/>
            <person name="Wortman J."/>
            <person name="Nusbaum C."/>
            <person name="Birren B."/>
        </authorList>
    </citation>
    <scope>NUCLEOTIDE SEQUENCE [LARGE SCALE GENOMIC DNA]</scope>
    <source>
        <strain evidence="3">MINIMUS1</strain>
    </source>
</reference>
<evidence type="ECO:0000313" key="2">
    <source>
        <dbReference type="EnsemblMetazoa" id="AMIN003045-PA"/>
    </source>
</evidence>
<protein>
    <submittedName>
        <fullName evidence="2">Uncharacterized protein</fullName>
    </submittedName>
</protein>
<accession>A0A182VY95</accession>
<dbReference type="AlphaFoldDB" id="A0A182VY95"/>
<evidence type="ECO:0000256" key="1">
    <source>
        <dbReference type="SAM" id="MobiDB-lite"/>
    </source>
</evidence>
<dbReference type="EnsemblMetazoa" id="AMIN003045-RA">
    <property type="protein sequence ID" value="AMIN003045-PA"/>
    <property type="gene ID" value="AMIN003045"/>
</dbReference>
<reference evidence="2" key="2">
    <citation type="submission" date="2020-05" db="UniProtKB">
        <authorList>
            <consortium name="EnsemblMetazoa"/>
        </authorList>
    </citation>
    <scope>IDENTIFICATION</scope>
    <source>
        <strain evidence="2">MINIMUS1</strain>
    </source>
</reference>
<proteinExistence type="predicted"/>
<keyword evidence="3" id="KW-1185">Reference proteome</keyword>
<name>A0A182VY95_9DIPT</name>
<dbReference type="VEuPathDB" id="VectorBase:AMIN003045"/>